<dbReference type="PANTHER" id="PTHR22940">
    <property type="entry name" value="TIMEOUT/TIMELESS-2"/>
    <property type="match status" value="1"/>
</dbReference>
<evidence type="ECO:0000256" key="1">
    <source>
        <dbReference type="ARBA" id="ARBA00004123"/>
    </source>
</evidence>
<evidence type="ECO:0000313" key="6">
    <source>
        <dbReference type="Proteomes" id="UP001412067"/>
    </source>
</evidence>
<feature type="domain" description="Timeless N-terminal" evidence="4">
    <location>
        <begin position="42"/>
        <end position="231"/>
    </location>
</feature>
<proteinExistence type="predicted"/>
<dbReference type="Proteomes" id="UP001412067">
    <property type="component" value="Unassembled WGS sequence"/>
</dbReference>
<keyword evidence="6" id="KW-1185">Reference proteome</keyword>
<name>A0ABR2LTU7_9ASPA</name>
<dbReference type="InterPro" id="IPR044998">
    <property type="entry name" value="Timeless"/>
</dbReference>
<accession>A0ABR2LTU7</accession>
<gene>
    <name evidence="5" type="ORF">KSP40_PGU000037</name>
</gene>
<evidence type="ECO:0000259" key="4">
    <source>
        <dbReference type="Pfam" id="PF04821"/>
    </source>
</evidence>
<dbReference type="EMBL" id="JBBWWR010000015">
    <property type="protein sequence ID" value="KAK8950331.1"/>
    <property type="molecule type" value="Genomic_DNA"/>
</dbReference>
<keyword evidence="3" id="KW-0131">Cell cycle</keyword>
<organism evidence="5 6">
    <name type="scientific">Platanthera guangdongensis</name>
    <dbReference type="NCBI Taxonomy" id="2320717"/>
    <lineage>
        <taxon>Eukaryota</taxon>
        <taxon>Viridiplantae</taxon>
        <taxon>Streptophyta</taxon>
        <taxon>Embryophyta</taxon>
        <taxon>Tracheophyta</taxon>
        <taxon>Spermatophyta</taxon>
        <taxon>Magnoliopsida</taxon>
        <taxon>Liliopsida</taxon>
        <taxon>Asparagales</taxon>
        <taxon>Orchidaceae</taxon>
        <taxon>Orchidoideae</taxon>
        <taxon>Orchideae</taxon>
        <taxon>Orchidinae</taxon>
        <taxon>Platanthera</taxon>
    </lineage>
</organism>
<evidence type="ECO:0000256" key="3">
    <source>
        <dbReference type="ARBA" id="ARBA00023306"/>
    </source>
</evidence>
<comment type="subcellular location">
    <subcellularLocation>
        <location evidence="1">Nucleus</location>
    </subcellularLocation>
</comment>
<dbReference type="Pfam" id="PF04821">
    <property type="entry name" value="TIMELESS"/>
    <property type="match status" value="1"/>
</dbReference>
<dbReference type="PANTHER" id="PTHR22940:SF4">
    <property type="entry name" value="PROTEIN TIMELESS HOMOLOG"/>
    <property type="match status" value="1"/>
</dbReference>
<reference evidence="5 6" key="1">
    <citation type="journal article" date="2022" name="Nat. Plants">
        <title>Genomes of leafy and leafless Platanthera orchids illuminate the evolution of mycoheterotrophy.</title>
        <authorList>
            <person name="Li M.H."/>
            <person name="Liu K.W."/>
            <person name="Li Z."/>
            <person name="Lu H.C."/>
            <person name="Ye Q.L."/>
            <person name="Zhang D."/>
            <person name="Wang J.Y."/>
            <person name="Li Y.F."/>
            <person name="Zhong Z.M."/>
            <person name="Liu X."/>
            <person name="Yu X."/>
            <person name="Liu D.K."/>
            <person name="Tu X.D."/>
            <person name="Liu B."/>
            <person name="Hao Y."/>
            <person name="Liao X.Y."/>
            <person name="Jiang Y.T."/>
            <person name="Sun W.H."/>
            <person name="Chen J."/>
            <person name="Chen Y.Q."/>
            <person name="Ai Y."/>
            <person name="Zhai J.W."/>
            <person name="Wu S.S."/>
            <person name="Zhou Z."/>
            <person name="Hsiao Y.Y."/>
            <person name="Wu W.L."/>
            <person name="Chen Y.Y."/>
            <person name="Lin Y.F."/>
            <person name="Hsu J.L."/>
            <person name="Li C.Y."/>
            <person name="Wang Z.W."/>
            <person name="Zhao X."/>
            <person name="Zhong W.Y."/>
            <person name="Ma X.K."/>
            <person name="Ma L."/>
            <person name="Huang J."/>
            <person name="Chen G.Z."/>
            <person name="Huang M.Z."/>
            <person name="Huang L."/>
            <person name="Peng D.H."/>
            <person name="Luo Y.B."/>
            <person name="Zou S.Q."/>
            <person name="Chen S.P."/>
            <person name="Lan S."/>
            <person name="Tsai W.C."/>
            <person name="Van de Peer Y."/>
            <person name="Liu Z.J."/>
        </authorList>
    </citation>
    <scope>NUCLEOTIDE SEQUENCE [LARGE SCALE GENOMIC DNA]</scope>
    <source>
        <strain evidence="5">Lor288</strain>
    </source>
</reference>
<comment type="caution">
    <text evidence="5">The sequence shown here is derived from an EMBL/GenBank/DDBJ whole genome shotgun (WGS) entry which is preliminary data.</text>
</comment>
<sequence>MSTEGLGILCSGLGIADEDDNGNVRDYRKTEYCLGRHDDAQLKISVLMWNTLSRDLVPIIEHYQSDSNLVINVVKILVFLTMPVDPTSEGVAQQIEYLWYLKASLTRNVTIAVIVSLLEQPLSNLESGDFTEDDWKLVQLVLTLFRNILAIQCITAQQKASGCANHFFHLTEKFLELMFQENIMDLILVLAQHVDNPDGYLRQDNLLLLEIFHYILLGQDPDLVAKASTINSKAPHLGRDLLLCRWCVDILTVWAFHANCSLTVRFLSVSMDSPSSSVSAPTLSSSSFSASGNLGPASKLTGPNYPDWSVFFIFLLRSQRKRHHLTDDPPSNSATFDDWDATDALVRTWLANSLSEECLPIIRHDPTVKAA</sequence>
<keyword evidence="2" id="KW-0539">Nucleus</keyword>
<evidence type="ECO:0000313" key="5">
    <source>
        <dbReference type="EMBL" id="KAK8950331.1"/>
    </source>
</evidence>
<dbReference type="InterPro" id="IPR006906">
    <property type="entry name" value="Timeless_N"/>
</dbReference>
<protein>
    <recommendedName>
        <fullName evidence="4">Timeless N-terminal domain-containing protein</fullName>
    </recommendedName>
</protein>
<evidence type="ECO:0000256" key="2">
    <source>
        <dbReference type="ARBA" id="ARBA00023242"/>
    </source>
</evidence>